<reference evidence="5 6" key="1">
    <citation type="submission" date="2016-05" db="EMBL/GenBank/DDBJ databases">
        <title>Niabella ginsenosidivorans BS26 whole genome sequencing.</title>
        <authorList>
            <person name="Im W.T."/>
            <person name="Siddiqi M.Z."/>
        </authorList>
    </citation>
    <scope>NUCLEOTIDE SEQUENCE [LARGE SCALE GENOMIC DNA]</scope>
    <source>
        <strain evidence="5 6">BS26</strain>
    </source>
</reference>
<feature type="domain" description="Thioredoxin" evidence="4">
    <location>
        <begin position="27"/>
        <end position="170"/>
    </location>
</feature>
<keyword evidence="3" id="KW-0676">Redox-active center</keyword>
<dbReference type="KEGG" id="nia:A8C56_11410"/>
<dbReference type="InterPro" id="IPR013766">
    <property type="entry name" value="Thioredoxin_domain"/>
</dbReference>
<evidence type="ECO:0000256" key="2">
    <source>
        <dbReference type="ARBA" id="ARBA00022748"/>
    </source>
</evidence>
<evidence type="ECO:0000256" key="3">
    <source>
        <dbReference type="ARBA" id="ARBA00023284"/>
    </source>
</evidence>
<dbReference type="GO" id="GO:0016491">
    <property type="term" value="F:oxidoreductase activity"/>
    <property type="evidence" value="ECO:0007669"/>
    <property type="project" value="InterPro"/>
</dbReference>
<dbReference type="SUPFAM" id="SSF52833">
    <property type="entry name" value="Thioredoxin-like"/>
    <property type="match status" value="1"/>
</dbReference>
<dbReference type="GO" id="GO:0017004">
    <property type="term" value="P:cytochrome complex assembly"/>
    <property type="evidence" value="ECO:0007669"/>
    <property type="project" value="UniProtKB-KW"/>
</dbReference>
<dbReference type="EMBL" id="CP015772">
    <property type="protein sequence ID" value="ANH81503.1"/>
    <property type="molecule type" value="Genomic_DNA"/>
</dbReference>
<dbReference type="InterPro" id="IPR013740">
    <property type="entry name" value="Redoxin"/>
</dbReference>
<dbReference type="RefSeq" id="WP_067755928.1">
    <property type="nucleotide sequence ID" value="NZ_CP015772.1"/>
</dbReference>
<dbReference type="CDD" id="cd02966">
    <property type="entry name" value="TlpA_like_family"/>
    <property type="match status" value="1"/>
</dbReference>
<keyword evidence="6" id="KW-1185">Reference proteome</keyword>
<evidence type="ECO:0000256" key="1">
    <source>
        <dbReference type="ARBA" id="ARBA00004196"/>
    </source>
</evidence>
<accession>A0A1A9I1V0</accession>
<organism evidence="5 6">
    <name type="scientific">Niabella ginsenosidivorans</name>
    <dbReference type="NCBI Taxonomy" id="1176587"/>
    <lineage>
        <taxon>Bacteria</taxon>
        <taxon>Pseudomonadati</taxon>
        <taxon>Bacteroidota</taxon>
        <taxon>Chitinophagia</taxon>
        <taxon>Chitinophagales</taxon>
        <taxon>Chitinophagaceae</taxon>
        <taxon>Niabella</taxon>
    </lineage>
</organism>
<dbReference type="GO" id="GO:0030313">
    <property type="term" value="C:cell envelope"/>
    <property type="evidence" value="ECO:0007669"/>
    <property type="project" value="UniProtKB-SubCell"/>
</dbReference>
<evidence type="ECO:0000259" key="4">
    <source>
        <dbReference type="PROSITE" id="PS51352"/>
    </source>
</evidence>
<comment type="subcellular location">
    <subcellularLocation>
        <location evidence="1">Cell envelope</location>
    </subcellularLocation>
</comment>
<dbReference type="InterPro" id="IPR036249">
    <property type="entry name" value="Thioredoxin-like_sf"/>
</dbReference>
<dbReference type="PANTHER" id="PTHR42852:SF13">
    <property type="entry name" value="PROTEIN DIPZ"/>
    <property type="match status" value="1"/>
</dbReference>
<dbReference type="Pfam" id="PF08534">
    <property type="entry name" value="Redoxin"/>
    <property type="match status" value="1"/>
</dbReference>
<dbReference type="PANTHER" id="PTHR42852">
    <property type="entry name" value="THIOL:DISULFIDE INTERCHANGE PROTEIN DSBE"/>
    <property type="match status" value="1"/>
</dbReference>
<dbReference type="Gene3D" id="3.40.30.10">
    <property type="entry name" value="Glutaredoxin"/>
    <property type="match status" value="1"/>
</dbReference>
<evidence type="ECO:0000313" key="6">
    <source>
        <dbReference type="Proteomes" id="UP000077667"/>
    </source>
</evidence>
<sequence length="170" mass="19409">MKKMTLGIIAIIGCLFTTAQKQVQWKAAAGAPVPGFRFLPKGQADSVSIHAYEGKVVLINFFATWCGPCRAELPRVQKEIWEVYKNNPDFALFVFGREETKEKLDSFVKRTAFTFPVLADPERKIFSQFADQFIPRNVVIDKDGKIIYQSIGYDNEEFEKLLSVLKEHLQ</sequence>
<dbReference type="Proteomes" id="UP000077667">
    <property type="component" value="Chromosome"/>
</dbReference>
<dbReference type="PROSITE" id="PS51352">
    <property type="entry name" value="THIOREDOXIN_2"/>
    <property type="match status" value="1"/>
</dbReference>
<dbReference type="AlphaFoldDB" id="A0A1A9I1V0"/>
<name>A0A1A9I1V0_9BACT</name>
<gene>
    <name evidence="5" type="ORF">A8C56_11410</name>
</gene>
<dbReference type="PROSITE" id="PS00194">
    <property type="entry name" value="THIOREDOXIN_1"/>
    <property type="match status" value="1"/>
</dbReference>
<proteinExistence type="predicted"/>
<protein>
    <recommendedName>
        <fullName evidence="4">Thioredoxin domain-containing protein</fullName>
    </recommendedName>
</protein>
<evidence type="ECO:0000313" key="5">
    <source>
        <dbReference type="EMBL" id="ANH81503.1"/>
    </source>
</evidence>
<dbReference type="InterPro" id="IPR017937">
    <property type="entry name" value="Thioredoxin_CS"/>
</dbReference>
<keyword evidence="2" id="KW-0201">Cytochrome c-type biogenesis</keyword>
<dbReference type="InterPro" id="IPR050553">
    <property type="entry name" value="Thioredoxin_ResA/DsbE_sf"/>
</dbReference>